<dbReference type="PANTHER" id="PTHR19282:SF515">
    <property type="entry name" value="TETRASPANIN"/>
    <property type="match status" value="1"/>
</dbReference>
<dbReference type="EMBL" id="CAXKWB010000907">
    <property type="protein sequence ID" value="CAL4062772.1"/>
    <property type="molecule type" value="Genomic_DNA"/>
</dbReference>
<comment type="subcellular location">
    <subcellularLocation>
        <location evidence="1 6">Membrane</location>
        <topology evidence="1 6">Multi-pass membrane protein</topology>
    </subcellularLocation>
</comment>
<evidence type="ECO:0000256" key="1">
    <source>
        <dbReference type="ARBA" id="ARBA00004141"/>
    </source>
</evidence>
<feature type="transmembrane region" description="Helical" evidence="6">
    <location>
        <begin position="78"/>
        <end position="102"/>
    </location>
</feature>
<keyword evidence="4 6" id="KW-1133">Transmembrane helix</keyword>
<reference evidence="7 8" key="1">
    <citation type="submission" date="2024-05" db="EMBL/GenBank/DDBJ databases">
        <authorList>
            <person name="Wallberg A."/>
        </authorList>
    </citation>
    <scope>NUCLEOTIDE SEQUENCE [LARGE SCALE GENOMIC DNA]</scope>
</reference>
<protein>
    <recommendedName>
        <fullName evidence="6">Tetraspanin</fullName>
    </recommendedName>
</protein>
<comment type="caution">
    <text evidence="7">The sequence shown here is derived from an EMBL/GenBank/DDBJ whole genome shotgun (WGS) entry which is preliminary data.</text>
</comment>
<dbReference type="InterPro" id="IPR018499">
    <property type="entry name" value="Tetraspanin/Peripherin"/>
</dbReference>
<name>A0AAV2PNT4_MEGNR</name>
<comment type="similarity">
    <text evidence="2 6">Belongs to the tetraspanin (TM4SF) family.</text>
</comment>
<organism evidence="7 8">
    <name type="scientific">Meganyctiphanes norvegica</name>
    <name type="common">Northern krill</name>
    <name type="synonym">Thysanopoda norvegica</name>
    <dbReference type="NCBI Taxonomy" id="48144"/>
    <lineage>
        <taxon>Eukaryota</taxon>
        <taxon>Metazoa</taxon>
        <taxon>Ecdysozoa</taxon>
        <taxon>Arthropoda</taxon>
        <taxon>Crustacea</taxon>
        <taxon>Multicrustacea</taxon>
        <taxon>Malacostraca</taxon>
        <taxon>Eumalacostraca</taxon>
        <taxon>Eucarida</taxon>
        <taxon>Euphausiacea</taxon>
        <taxon>Euphausiidae</taxon>
        <taxon>Meganyctiphanes</taxon>
    </lineage>
</organism>
<accession>A0AAV2PNT4</accession>
<dbReference type="Gene3D" id="1.10.1450.10">
    <property type="entry name" value="Tetraspanin"/>
    <property type="match status" value="1"/>
</dbReference>
<keyword evidence="3 6" id="KW-0812">Transmembrane</keyword>
<evidence type="ECO:0000313" key="7">
    <source>
        <dbReference type="EMBL" id="CAL4062772.1"/>
    </source>
</evidence>
<evidence type="ECO:0000256" key="3">
    <source>
        <dbReference type="ARBA" id="ARBA00022692"/>
    </source>
</evidence>
<evidence type="ECO:0000256" key="6">
    <source>
        <dbReference type="RuleBase" id="RU361218"/>
    </source>
</evidence>
<dbReference type="InterPro" id="IPR000301">
    <property type="entry name" value="Tetraspanin_animals"/>
</dbReference>
<dbReference type="Proteomes" id="UP001497623">
    <property type="component" value="Unassembled WGS sequence"/>
</dbReference>
<feature type="transmembrane region" description="Helical" evidence="6">
    <location>
        <begin position="208"/>
        <end position="232"/>
    </location>
</feature>
<feature type="transmembrane region" description="Helical" evidence="6">
    <location>
        <begin position="50"/>
        <end position="71"/>
    </location>
</feature>
<dbReference type="PANTHER" id="PTHR19282">
    <property type="entry name" value="TETRASPANIN"/>
    <property type="match status" value="1"/>
</dbReference>
<gene>
    <name evidence="7" type="ORF">MNOR_LOCUS2829</name>
</gene>
<evidence type="ECO:0000256" key="4">
    <source>
        <dbReference type="ARBA" id="ARBA00022989"/>
    </source>
</evidence>
<dbReference type="InterPro" id="IPR008952">
    <property type="entry name" value="Tetraspanin_EC2_sf"/>
</dbReference>
<dbReference type="PIRSF" id="PIRSF002419">
    <property type="entry name" value="Tetraspanin"/>
    <property type="match status" value="1"/>
</dbReference>
<evidence type="ECO:0000313" key="8">
    <source>
        <dbReference type="Proteomes" id="UP001497623"/>
    </source>
</evidence>
<dbReference type="Pfam" id="PF00335">
    <property type="entry name" value="Tetraspanin"/>
    <property type="match status" value="1"/>
</dbReference>
<proteinExistence type="inferred from homology"/>
<evidence type="ECO:0000256" key="2">
    <source>
        <dbReference type="ARBA" id="ARBA00006840"/>
    </source>
</evidence>
<dbReference type="AlphaFoldDB" id="A0AAV2PNT4"/>
<keyword evidence="8" id="KW-1185">Reference proteome</keyword>
<sequence>MGCCNKLALFLLNFVVFLLGVAVVVVASLVISKGDAWSELLQDGNMNLPIVVLAFGAAVLLIGFLGCCGALRQNACMLNMYAVIVLVLVIAQIVLGALILAYKDTAEDVLKKGMTEAFNKYNNGDEELKKTIDLAQHDLECCGVDGFKDWQRVLTGTGSISVPDGCCVENVEDCGVNYFIIKPGGSGVEIYKDGCFEAFEDVLGNLRISLGALAIGLAFVQLITVFCACHLARESKKSKYRH</sequence>
<keyword evidence="5 6" id="KW-0472">Membrane</keyword>
<dbReference type="SUPFAM" id="SSF48652">
    <property type="entry name" value="Tetraspanin"/>
    <property type="match status" value="1"/>
</dbReference>
<evidence type="ECO:0000256" key="5">
    <source>
        <dbReference type="ARBA" id="ARBA00023136"/>
    </source>
</evidence>
<dbReference type="PRINTS" id="PR00259">
    <property type="entry name" value="TMFOUR"/>
</dbReference>
<feature type="transmembrane region" description="Helical" evidence="6">
    <location>
        <begin position="7"/>
        <end position="30"/>
    </location>
</feature>
<dbReference type="GO" id="GO:0005886">
    <property type="term" value="C:plasma membrane"/>
    <property type="evidence" value="ECO:0007669"/>
    <property type="project" value="TreeGrafter"/>
</dbReference>